<evidence type="ECO:0000313" key="1">
    <source>
        <dbReference type="EMBL" id="KAF6729906.1"/>
    </source>
</evidence>
<sequence length="105" mass="12235">MFCKPASADRRLLSWCCSTRFKGGILRFFRTSCRLSADPFRTETSLQNRVNTKNRGLQNSCKHSELQRFKQLVIKKNTVARKVKDIIQLHNLHTINVKQAEFPNL</sequence>
<protein>
    <submittedName>
        <fullName evidence="1">Uncharacterized protein</fullName>
    </submittedName>
</protein>
<reference evidence="1" key="1">
    <citation type="journal article" name="BMC Genomics">
        <title>Long-read sequencing and de novo genome assembly of marine medaka (Oryzias melastigma).</title>
        <authorList>
            <person name="Liang P."/>
            <person name="Saqib H.S.A."/>
            <person name="Ni X."/>
            <person name="Shen Y."/>
        </authorList>
    </citation>
    <scope>NUCLEOTIDE SEQUENCE</scope>
    <source>
        <strain evidence="1">Bigg-433</strain>
    </source>
</reference>
<dbReference type="EMBL" id="WKFB01000249">
    <property type="protein sequence ID" value="KAF6729906.1"/>
    <property type="molecule type" value="Genomic_DNA"/>
</dbReference>
<gene>
    <name evidence="1" type="ORF">FQA47_023349</name>
</gene>
<accession>A0A834FCW0</accession>
<proteinExistence type="predicted"/>
<dbReference type="Proteomes" id="UP000646548">
    <property type="component" value="Unassembled WGS sequence"/>
</dbReference>
<evidence type="ECO:0000313" key="2">
    <source>
        <dbReference type="Proteomes" id="UP000646548"/>
    </source>
</evidence>
<name>A0A834FCW0_ORYME</name>
<dbReference type="AlphaFoldDB" id="A0A834FCW0"/>
<organism evidence="1 2">
    <name type="scientific">Oryzias melastigma</name>
    <name type="common">Marine medaka</name>
    <dbReference type="NCBI Taxonomy" id="30732"/>
    <lineage>
        <taxon>Eukaryota</taxon>
        <taxon>Metazoa</taxon>
        <taxon>Chordata</taxon>
        <taxon>Craniata</taxon>
        <taxon>Vertebrata</taxon>
        <taxon>Euteleostomi</taxon>
        <taxon>Actinopterygii</taxon>
        <taxon>Neopterygii</taxon>
        <taxon>Teleostei</taxon>
        <taxon>Neoteleostei</taxon>
        <taxon>Acanthomorphata</taxon>
        <taxon>Ovalentaria</taxon>
        <taxon>Atherinomorphae</taxon>
        <taxon>Beloniformes</taxon>
        <taxon>Adrianichthyidae</taxon>
        <taxon>Oryziinae</taxon>
        <taxon>Oryzias</taxon>
    </lineage>
</organism>
<comment type="caution">
    <text evidence="1">The sequence shown here is derived from an EMBL/GenBank/DDBJ whole genome shotgun (WGS) entry which is preliminary data.</text>
</comment>